<dbReference type="AlphaFoldDB" id="A0A0N1PBQ9"/>
<protein>
    <submittedName>
        <fullName evidence="1">Uncharacterized protein</fullName>
    </submittedName>
</protein>
<dbReference type="VEuPathDB" id="TriTrypDB:Lsey_0169_0040"/>
<evidence type="ECO:0000313" key="1">
    <source>
        <dbReference type="EMBL" id="KPI85741.1"/>
    </source>
</evidence>
<name>A0A0N1PBQ9_LEPSE</name>
<gene>
    <name evidence="1" type="ORF">ABL78_5190</name>
</gene>
<comment type="caution">
    <text evidence="1">The sequence shown here is derived from an EMBL/GenBank/DDBJ whole genome shotgun (WGS) entry which is preliminary data.</text>
</comment>
<dbReference type="Proteomes" id="UP000038009">
    <property type="component" value="Unassembled WGS sequence"/>
</dbReference>
<sequence>MRRYLPGTVGCCHLMRWSDTAQVMVKASMRRGSWRWMSAPIFVLGTGTGSSASRQRRAPHRVMAPSSMPQAESAAVIEPSVVAVPSETWMTAASTPTLPCHHLFHWPDALLGGREASKASCGAAETATPNACGYSCSSTCR</sequence>
<proteinExistence type="predicted"/>
<dbReference type="EMBL" id="LJSK01000169">
    <property type="protein sequence ID" value="KPI85741.1"/>
    <property type="molecule type" value="Genomic_DNA"/>
</dbReference>
<reference evidence="1 2" key="1">
    <citation type="journal article" date="2015" name="PLoS Pathog.">
        <title>Leptomonas seymouri: Adaptations to the Dixenous Life Cycle Analyzed by Genome Sequencing, Transcriptome Profiling and Co-infection with Leishmania donovani.</title>
        <authorList>
            <person name="Kraeva N."/>
            <person name="Butenko A."/>
            <person name="Hlavacova J."/>
            <person name="Kostygov A."/>
            <person name="Myskova J."/>
            <person name="Grybchuk D."/>
            <person name="Lestinova T."/>
            <person name="Votypka J."/>
            <person name="Volf P."/>
            <person name="Opperdoes F."/>
            <person name="Flegontov P."/>
            <person name="Lukes J."/>
            <person name="Yurchenko V."/>
        </authorList>
    </citation>
    <scope>NUCLEOTIDE SEQUENCE [LARGE SCALE GENOMIC DNA]</scope>
    <source>
        <strain evidence="1 2">ATCC 30220</strain>
    </source>
</reference>
<evidence type="ECO:0000313" key="2">
    <source>
        <dbReference type="Proteomes" id="UP000038009"/>
    </source>
</evidence>
<organism evidence="1 2">
    <name type="scientific">Leptomonas seymouri</name>
    <dbReference type="NCBI Taxonomy" id="5684"/>
    <lineage>
        <taxon>Eukaryota</taxon>
        <taxon>Discoba</taxon>
        <taxon>Euglenozoa</taxon>
        <taxon>Kinetoplastea</taxon>
        <taxon>Metakinetoplastina</taxon>
        <taxon>Trypanosomatida</taxon>
        <taxon>Trypanosomatidae</taxon>
        <taxon>Leishmaniinae</taxon>
        <taxon>Leptomonas</taxon>
    </lineage>
</organism>
<accession>A0A0N1PBQ9</accession>
<keyword evidence="2" id="KW-1185">Reference proteome</keyword>